<evidence type="ECO:0000313" key="4">
    <source>
        <dbReference type="Proteomes" id="UP001168528"/>
    </source>
</evidence>
<dbReference type="EMBL" id="JAUKPO010000028">
    <property type="protein sequence ID" value="MDO1450308.1"/>
    <property type="molecule type" value="Genomic_DNA"/>
</dbReference>
<dbReference type="Proteomes" id="UP001168528">
    <property type="component" value="Unassembled WGS sequence"/>
</dbReference>
<feature type="region of interest" description="Disordered" evidence="1">
    <location>
        <begin position="28"/>
        <end position="51"/>
    </location>
</feature>
<feature type="compositionally biased region" description="Polar residues" evidence="1">
    <location>
        <begin position="28"/>
        <end position="43"/>
    </location>
</feature>
<gene>
    <name evidence="3" type="ORF">Q0590_28775</name>
</gene>
<dbReference type="PROSITE" id="PS51257">
    <property type="entry name" value="PROKAR_LIPOPROTEIN"/>
    <property type="match status" value="1"/>
</dbReference>
<keyword evidence="4" id="KW-1185">Reference proteome</keyword>
<evidence type="ECO:0000256" key="1">
    <source>
        <dbReference type="SAM" id="MobiDB-lite"/>
    </source>
</evidence>
<feature type="chain" id="PRO_5047374304" evidence="2">
    <location>
        <begin position="22"/>
        <end position="436"/>
    </location>
</feature>
<evidence type="ECO:0000313" key="3">
    <source>
        <dbReference type="EMBL" id="MDO1450308.1"/>
    </source>
</evidence>
<accession>A0ABT8RGM9</accession>
<dbReference type="RefSeq" id="WP_302041109.1">
    <property type="nucleotide sequence ID" value="NZ_JAUKPO010000028.1"/>
</dbReference>
<keyword evidence="2" id="KW-0732">Signal</keyword>
<organism evidence="3 4">
    <name type="scientific">Rhodocytophaga aerolata</name>
    <dbReference type="NCBI Taxonomy" id="455078"/>
    <lineage>
        <taxon>Bacteria</taxon>
        <taxon>Pseudomonadati</taxon>
        <taxon>Bacteroidota</taxon>
        <taxon>Cytophagia</taxon>
        <taxon>Cytophagales</taxon>
        <taxon>Rhodocytophagaceae</taxon>
        <taxon>Rhodocytophaga</taxon>
    </lineage>
</organism>
<evidence type="ECO:0000256" key="2">
    <source>
        <dbReference type="SAM" id="SignalP"/>
    </source>
</evidence>
<comment type="caution">
    <text evidence="3">The sequence shown here is derived from an EMBL/GenBank/DDBJ whole genome shotgun (WGS) entry which is preliminary data.</text>
</comment>
<feature type="signal peptide" evidence="2">
    <location>
        <begin position="1"/>
        <end position="21"/>
    </location>
</feature>
<protein>
    <submittedName>
        <fullName evidence="3">Uncharacterized protein</fullName>
    </submittedName>
</protein>
<name>A0ABT8RGM9_9BACT</name>
<reference evidence="3" key="1">
    <citation type="submission" date="2023-07" db="EMBL/GenBank/DDBJ databases">
        <title>The genome sequence of Rhodocytophaga aerolata KACC 12507.</title>
        <authorList>
            <person name="Zhang X."/>
        </authorList>
    </citation>
    <scope>NUCLEOTIDE SEQUENCE</scope>
    <source>
        <strain evidence="3">KACC 12507</strain>
    </source>
</reference>
<proteinExistence type="predicted"/>
<sequence length="436" mass="48734">MFLKHTISYIFIHLLSLYLLAGCSGDNNSTKSEKNNPSSTTTEKTGEEAAVATPSESISRVNLYLETSASMAGYLSGATEFKDELANLVSQLDKLQNQNTIANTGYFIIPKDTAVQKVDDAGAFLNLLKSPKNAIGANSLIVDIFTMLQSRNNAQTVNIFVSDFILSDFDITNKSIIQGQVNRIFNRYQTANTATSIYAFTSQFNGKYYPYPRGVQEYKNVTRPYYIWIFGNSQKVDALNKALKKSGFSPEEELHFGFDFNANPTFKVMNYAGKQGDFVVARNNQGLEDVQLYRNRNLELGIGIDLSAFPDKITANRYITKNLQFEGKNVEGEIVSVQPISKVQLQKSDNTLVETNNLTHLATVQIATIRGKQGSFTLTLAKTDTPWYEEWNTDDDSNAEKNEGKTFALAYLIEGVKQAYRDNTDYFTITVPVVKE</sequence>